<comment type="caution">
    <text evidence="2">The sequence shown here is derived from an EMBL/GenBank/DDBJ whole genome shotgun (WGS) entry which is preliminary data.</text>
</comment>
<protein>
    <submittedName>
        <fullName evidence="2">Uncharacterized protein</fullName>
    </submittedName>
</protein>
<evidence type="ECO:0000256" key="1">
    <source>
        <dbReference type="SAM" id="SignalP"/>
    </source>
</evidence>
<dbReference type="Proteomes" id="UP001595075">
    <property type="component" value="Unassembled WGS sequence"/>
</dbReference>
<dbReference type="EMBL" id="JAZHXI010000007">
    <property type="protein sequence ID" value="KAL2069727.1"/>
    <property type="molecule type" value="Genomic_DNA"/>
</dbReference>
<evidence type="ECO:0000313" key="3">
    <source>
        <dbReference type="Proteomes" id="UP001595075"/>
    </source>
</evidence>
<accession>A0ABR4CIC4</accession>
<feature type="signal peptide" evidence="1">
    <location>
        <begin position="1"/>
        <end position="16"/>
    </location>
</feature>
<sequence length="73" mass="8629">MFVLLFTVKQICFILSSYQFHWLQKRSEKQWGGLIQCEFLKIISLTRQNQLGKVKRLKCTTDNIPNLLFCCTS</sequence>
<keyword evidence="3" id="KW-1185">Reference proteome</keyword>
<reference evidence="2 3" key="1">
    <citation type="journal article" date="2024" name="Commun. Biol.">
        <title>Comparative genomic analysis of thermophilic fungi reveals convergent evolutionary adaptations and gene losses.</title>
        <authorList>
            <person name="Steindorff A.S."/>
            <person name="Aguilar-Pontes M.V."/>
            <person name="Robinson A.J."/>
            <person name="Andreopoulos B."/>
            <person name="LaButti K."/>
            <person name="Kuo A."/>
            <person name="Mondo S."/>
            <person name="Riley R."/>
            <person name="Otillar R."/>
            <person name="Haridas S."/>
            <person name="Lipzen A."/>
            <person name="Grimwood J."/>
            <person name="Schmutz J."/>
            <person name="Clum A."/>
            <person name="Reid I.D."/>
            <person name="Moisan M.C."/>
            <person name="Butler G."/>
            <person name="Nguyen T.T.M."/>
            <person name="Dewar K."/>
            <person name="Conant G."/>
            <person name="Drula E."/>
            <person name="Henrissat B."/>
            <person name="Hansel C."/>
            <person name="Singer S."/>
            <person name="Hutchinson M.I."/>
            <person name="de Vries R.P."/>
            <person name="Natvig D.O."/>
            <person name="Powell A.J."/>
            <person name="Tsang A."/>
            <person name="Grigoriev I.V."/>
        </authorList>
    </citation>
    <scope>NUCLEOTIDE SEQUENCE [LARGE SCALE GENOMIC DNA]</scope>
    <source>
        <strain evidence="2 3">CBS 494.80</strain>
    </source>
</reference>
<evidence type="ECO:0000313" key="2">
    <source>
        <dbReference type="EMBL" id="KAL2069727.1"/>
    </source>
</evidence>
<feature type="chain" id="PRO_5045399071" evidence="1">
    <location>
        <begin position="17"/>
        <end position="73"/>
    </location>
</feature>
<keyword evidence="1" id="KW-0732">Signal</keyword>
<proteinExistence type="predicted"/>
<name>A0ABR4CIC4_9HELO</name>
<organism evidence="2 3">
    <name type="scientific">Oculimacula yallundae</name>
    <dbReference type="NCBI Taxonomy" id="86028"/>
    <lineage>
        <taxon>Eukaryota</taxon>
        <taxon>Fungi</taxon>
        <taxon>Dikarya</taxon>
        <taxon>Ascomycota</taxon>
        <taxon>Pezizomycotina</taxon>
        <taxon>Leotiomycetes</taxon>
        <taxon>Helotiales</taxon>
        <taxon>Ploettnerulaceae</taxon>
        <taxon>Oculimacula</taxon>
    </lineage>
</organism>
<gene>
    <name evidence="2" type="ORF">VTL71DRAFT_14406</name>
</gene>